<keyword evidence="7" id="KW-0133">Cell shape</keyword>
<feature type="binding site" evidence="9">
    <location>
        <position position="258"/>
    </location>
    <ligand>
        <name>Mg(2+)</name>
        <dbReference type="ChEBI" id="CHEBI:18420"/>
    </ligand>
</feature>
<evidence type="ECO:0000256" key="7">
    <source>
        <dbReference type="HAMAP-Rule" id="MF_00038"/>
    </source>
</evidence>
<dbReference type="HAMAP" id="MF_00038">
    <property type="entry name" value="MraY"/>
    <property type="match status" value="1"/>
</dbReference>
<comment type="subcellular location">
    <subcellularLocation>
        <location evidence="7">Cell membrane</location>
        <topology evidence="7">Multi-pass membrane protein</topology>
    </subcellularLocation>
    <subcellularLocation>
        <location evidence="1">Membrane</location>
        <topology evidence="1">Multi-pass membrane protein</topology>
    </subcellularLocation>
</comment>
<protein>
    <recommendedName>
        <fullName evidence="7 8">Phospho-N-acetylmuramoyl-pentapeptide-transferase</fullName>
        <ecNumber evidence="7 8">2.7.8.13</ecNumber>
    </recommendedName>
    <alternativeName>
        <fullName evidence="7">UDP-MurNAc-pentapeptide phosphotransferase</fullName>
    </alternativeName>
</protein>
<dbReference type="InterPro" id="IPR000715">
    <property type="entry name" value="Glycosyl_transferase_4"/>
</dbReference>
<dbReference type="GO" id="GO:0051992">
    <property type="term" value="F:UDP-N-acetylmuramoyl-L-alanyl-D-glutamyl-meso-2,6-diaminopimelyl-D-alanyl-D-alanine:undecaprenyl-phosphate transferase activity"/>
    <property type="evidence" value="ECO:0007669"/>
    <property type="project" value="RHEA"/>
</dbReference>
<dbReference type="PROSITE" id="PS01348">
    <property type="entry name" value="MRAY_2"/>
    <property type="match status" value="1"/>
</dbReference>
<dbReference type="GO" id="GO:0008360">
    <property type="term" value="P:regulation of cell shape"/>
    <property type="evidence" value="ECO:0007669"/>
    <property type="project" value="UniProtKB-KW"/>
</dbReference>
<dbReference type="AlphaFoldDB" id="A0A0S1SRD3"/>
<feature type="transmembrane region" description="Helical" evidence="7">
    <location>
        <begin position="230"/>
        <end position="246"/>
    </location>
</feature>
<comment type="cofactor">
    <cofactor evidence="7 9">
        <name>Mg(2+)</name>
        <dbReference type="ChEBI" id="CHEBI:18420"/>
    </cofactor>
</comment>
<feature type="transmembrane region" description="Helical" evidence="7">
    <location>
        <begin position="76"/>
        <end position="97"/>
    </location>
</feature>
<dbReference type="EC" id="2.7.8.13" evidence="7 8"/>
<keyword evidence="4 7" id="KW-0812">Transmembrane</keyword>
<feature type="binding site" evidence="9">
    <location>
        <position position="198"/>
    </location>
    <ligand>
        <name>Mg(2+)</name>
        <dbReference type="ChEBI" id="CHEBI:18420"/>
    </ligand>
</feature>
<dbReference type="CDD" id="cd06852">
    <property type="entry name" value="GT_MraY"/>
    <property type="match status" value="1"/>
</dbReference>
<comment type="function">
    <text evidence="7">Catalyzes the initial step of the lipid cycle reactions in the biosynthesis of the cell wall peptidoglycan: transfers peptidoglycan precursor phospho-MurNAc-pentapeptide from UDP-MurNAc-pentapeptide onto the lipid carrier undecaprenyl phosphate, yielding undecaprenyl-pyrophosphoryl-MurNAc-pentapeptide, known as lipid I.</text>
</comment>
<evidence type="ECO:0000256" key="8">
    <source>
        <dbReference type="NCBIfam" id="TIGR00445"/>
    </source>
</evidence>
<dbReference type="UniPathway" id="UPA00219"/>
<dbReference type="STRING" id="1735162.PeribacterB2_0426"/>
<name>A0A0S1SRD3_9BACT</name>
<keyword evidence="7" id="KW-0131">Cell cycle</keyword>
<dbReference type="GO" id="GO:0008963">
    <property type="term" value="F:phospho-N-acetylmuramoyl-pentapeptide-transferase activity"/>
    <property type="evidence" value="ECO:0007669"/>
    <property type="project" value="UniProtKB-UniRule"/>
</dbReference>
<keyword evidence="7" id="KW-0132">Cell division</keyword>
<keyword evidence="5 7" id="KW-1133">Transmembrane helix</keyword>
<keyword evidence="7" id="KW-1003">Cell membrane</keyword>
<reference evidence="11" key="1">
    <citation type="submission" date="2015-10" db="EMBL/GenBank/DDBJ databases">
        <title>Analysis of five complete genome sequences for members of the class Peribacteria in the recently recognized Peregrinibacteria bacterial phylum.</title>
        <authorList>
            <person name="Anantharaman K."/>
            <person name="Brown C.T."/>
            <person name="Burstein D."/>
            <person name="Castelle C.J."/>
            <person name="Probst A.J."/>
            <person name="Thomas B.C."/>
            <person name="Williams K.H."/>
            <person name="Banfield J.F."/>
        </authorList>
    </citation>
    <scope>NUCLEOTIDE SEQUENCE [LARGE SCALE GENOMIC DNA]</scope>
</reference>
<reference evidence="10 11" key="2">
    <citation type="journal article" date="2016" name="PeerJ">
        <title>Analysis of five complete genome sequences for members of the class Peribacteria in the recently recognized Peregrinibacteria bacterial phylum.</title>
        <authorList>
            <person name="Anantharaman K."/>
            <person name="Brown C.T."/>
            <person name="Burstein D."/>
            <person name="Castelle C.J."/>
            <person name="Probst A.J."/>
            <person name="Thomas B.C."/>
            <person name="Williams K.H."/>
            <person name="Banfield J.F."/>
        </authorList>
    </citation>
    <scope>NUCLEOTIDE SEQUENCE [LARGE SCALE GENOMIC DNA]</scope>
    <source>
        <strain evidence="10">RIFOXYD1_FULL_PER-ii_59_16</strain>
    </source>
</reference>
<proteinExistence type="inferred from homology"/>
<evidence type="ECO:0000256" key="2">
    <source>
        <dbReference type="ARBA" id="ARBA00005583"/>
    </source>
</evidence>
<feature type="transmembrane region" description="Helical" evidence="7">
    <location>
        <begin position="109"/>
        <end position="129"/>
    </location>
</feature>
<dbReference type="GO" id="GO:0005886">
    <property type="term" value="C:plasma membrane"/>
    <property type="evidence" value="ECO:0007669"/>
    <property type="project" value="UniProtKB-SubCell"/>
</dbReference>
<accession>A0A0S1SJ05</accession>
<dbReference type="InterPro" id="IPR003524">
    <property type="entry name" value="PNAcMuramoyl-5peptid_Trfase"/>
</dbReference>
<evidence type="ECO:0000256" key="6">
    <source>
        <dbReference type="ARBA" id="ARBA00023136"/>
    </source>
</evidence>
<dbReference type="KEGG" id="prf:PeribacterA2_0427"/>
<feature type="transmembrane region" description="Helical" evidence="7">
    <location>
        <begin position="206"/>
        <end position="224"/>
    </location>
</feature>
<dbReference type="Proteomes" id="UP000069135">
    <property type="component" value="Chromosome"/>
</dbReference>
<organism evidence="10 11">
    <name type="scientific">Candidatus Peribacter riflensis</name>
    <dbReference type="NCBI Taxonomy" id="1735162"/>
    <lineage>
        <taxon>Bacteria</taxon>
        <taxon>Candidatus Peregrinibacteriota</taxon>
        <taxon>Candidatus Peribacteria</taxon>
        <taxon>Candidatus Peribacterales</taxon>
        <taxon>Candidatus Peribacteraceae</taxon>
        <taxon>Candidatus Peribacter</taxon>
    </lineage>
</organism>
<dbReference type="GO" id="GO:0071555">
    <property type="term" value="P:cell wall organization"/>
    <property type="evidence" value="ECO:0007669"/>
    <property type="project" value="UniProtKB-KW"/>
</dbReference>
<accession>A0A0S1SNS6</accession>
<sequence>MQEFIPVRPEIPLIAILLYALIAFAIGSLVTPWYYRLLVKYRIGKQLRTETVDGGTAPVFTWFHRNKSGTPTMGGILIWGSILVTVLLSRALSYFGIVERSILQRGQVYLPLFMLVSFGLLGAIDDLLNVHCVGKKRGLDWLPKLLTLLALSTAGALWFYFKLDYDTIHVPFNGSLALGAWYIPVFIFIIVGTANAVNVTDGLDGLAGGLLTIAFLAFAVLAYLKGLTVLAAFCAVSAGATTAFLWHNVPPALFFMGDTGALALGSVLGVIALMIDQVLVLPLVGFVFVIEMLSVIIQLTSKKLRGGKKVFRAAPLHHHFEALQWGESKVTMRLWIIGAFFAVLGIFVGMFG</sequence>
<evidence type="ECO:0000313" key="11">
    <source>
        <dbReference type="Proteomes" id="UP000069135"/>
    </source>
</evidence>
<accession>A0A0S1SRD3</accession>
<dbReference type="EMBL" id="CP013065">
    <property type="protein sequence ID" value="ALM13118.1"/>
    <property type="molecule type" value="Genomic_DNA"/>
</dbReference>
<comment type="pathway">
    <text evidence="7">Cell wall biogenesis; peptidoglycan biosynthesis.</text>
</comment>
<accession>A0A0S1SM76</accession>
<dbReference type="InterPro" id="IPR018480">
    <property type="entry name" value="PNAcMuramoyl-5peptid_Trfase_CS"/>
</dbReference>
<dbReference type="PANTHER" id="PTHR22926:SF5">
    <property type="entry name" value="PHOSPHO-N-ACETYLMURAMOYL-PENTAPEPTIDE-TRANSFERASE HOMOLOG"/>
    <property type="match status" value="1"/>
</dbReference>
<keyword evidence="7 9" id="KW-0479">Metal-binding</keyword>
<keyword evidence="7 9" id="KW-0460">Magnesium</keyword>
<keyword evidence="3 7" id="KW-0808">Transferase</keyword>
<dbReference type="GO" id="GO:0051301">
    <property type="term" value="P:cell division"/>
    <property type="evidence" value="ECO:0007669"/>
    <property type="project" value="UniProtKB-KW"/>
</dbReference>
<accession>A0A0S1SNY9</accession>
<evidence type="ECO:0000256" key="4">
    <source>
        <dbReference type="ARBA" id="ARBA00022692"/>
    </source>
</evidence>
<evidence type="ECO:0000256" key="5">
    <source>
        <dbReference type="ARBA" id="ARBA00022989"/>
    </source>
</evidence>
<dbReference type="Pfam" id="PF10555">
    <property type="entry name" value="MraY_sig1"/>
    <property type="match status" value="1"/>
</dbReference>
<dbReference type="Pfam" id="PF00953">
    <property type="entry name" value="Glycos_transf_4"/>
    <property type="match status" value="1"/>
</dbReference>
<comment type="similarity">
    <text evidence="2 7">Belongs to the glycosyltransferase 4 family. MraY subfamily.</text>
</comment>
<dbReference type="GO" id="GO:0046872">
    <property type="term" value="F:metal ion binding"/>
    <property type="evidence" value="ECO:0007669"/>
    <property type="project" value="UniProtKB-KW"/>
</dbReference>
<gene>
    <name evidence="7" type="primary">mraY</name>
    <name evidence="10" type="ORF">PeribacterD1_0427</name>
</gene>
<evidence type="ECO:0000256" key="9">
    <source>
        <dbReference type="PIRSR" id="PIRSR600715-1"/>
    </source>
</evidence>
<feature type="transmembrane region" description="Helical" evidence="7">
    <location>
        <begin position="279"/>
        <end position="299"/>
    </location>
</feature>
<keyword evidence="7" id="KW-0961">Cell wall biogenesis/degradation</keyword>
<evidence type="ECO:0000256" key="3">
    <source>
        <dbReference type="ARBA" id="ARBA00022679"/>
    </source>
</evidence>
<dbReference type="GO" id="GO:0009252">
    <property type="term" value="P:peptidoglycan biosynthetic process"/>
    <property type="evidence" value="ECO:0007669"/>
    <property type="project" value="UniProtKB-UniRule"/>
</dbReference>
<comment type="catalytic activity">
    <reaction evidence="7">
        <text>UDP-N-acetyl-alpha-D-muramoyl-L-alanyl-gamma-D-glutamyl-meso-2,6-diaminopimeloyl-D-alanyl-D-alanine + di-trans,octa-cis-undecaprenyl phosphate = di-trans,octa-cis-undecaprenyl diphospho-N-acetyl-alpha-D-muramoyl-L-alanyl-D-glutamyl-meso-2,6-diaminopimeloyl-D-alanyl-D-alanine + UMP</text>
        <dbReference type="Rhea" id="RHEA:28386"/>
        <dbReference type="ChEBI" id="CHEBI:57865"/>
        <dbReference type="ChEBI" id="CHEBI:60392"/>
        <dbReference type="ChEBI" id="CHEBI:61386"/>
        <dbReference type="ChEBI" id="CHEBI:61387"/>
        <dbReference type="EC" id="2.7.8.13"/>
    </reaction>
</comment>
<feature type="transmembrane region" description="Helical" evidence="7">
    <location>
        <begin position="12"/>
        <end position="35"/>
    </location>
</feature>
<keyword evidence="7" id="KW-0573">Peptidoglycan synthesis</keyword>
<evidence type="ECO:0000256" key="1">
    <source>
        <dbReference type="ARBA" id="ARBA00004141"/>
    </source>
</evidence>
<dbReference type="PATRIC" id="fig|1735161.3.peg.419"/>
<evidence type="ECO:0000313" key="10">
    <source>
        <dbReference type="EMBL" id="ALM13118.1"/>
    </source>
</evidence>
<dbReference type="PANTHER" id="PTHR22926">
    <property type="entry name" value="PHOSPHO-N-ACETYLMURAMOYL-PENTAPEPTIDE-TRANSFERASE"/>
    <property type="match status" value="1"/>
</dbReference>
<feature type="transmembrane region" description="Helical" evidence="7">
    <location>
        <begin position="334"/>
        <end position="351"/>
    </location>
</feature>
<dbReference type="NCBIfam" id="TIGR00445">
    <property type="entry name" value="mraY"/>
    <property type="match status" value="1"/>
</dbReference>
<feature type="transmembrane region" description="Helical" evidence="7">
    <location>
        <begin position="141"/>
        <end position="161"/>
    </location>
</feature>
<feature type="transmembrane region" description="Helical" evidence="7">
    <location>
        <begin position="253"/>
        <end position="273"/>
    </location>
</feature>
<keyword evidence="6 7" id="KW-0472">Membrane</keyword>